<gene>
    <name evidence="3" type="ORF">GCM10010916_33670</name>
</gene>
<accession>A0A917FYD3</accession>
<dbReference type="GO" id="GO:0016705">
    <property type="term" value="F:oxidoreductase activity, acting on paired donors, with incorporation or reduction of molecular oxygen"/>
    <property type="evidence" value="ECO:0007669"/>
    <property type="project" value="InterPro"/>
</dbReference>
<dbReference type="InterPro" id="IPR011251">
    <property type="entry name" value="Luciferase-like_dom"/>
</dbReference>
<evidence type="ECO:0000259" key="2">
    <source>
        <dbReference type="Pfam" id="PF00296"/>
    </source>
</evidence>
<comment type="similarity">
    <text evidence="1">To bacterial alkanal monooxygenase alpha and beta chains.</text>
</comment>
<dbReference type="Proteomes" id="UP000644756">
    <property type="component" value="Unassembled WGS sequence"/>
</dbReference>
<dbReference type="InterPro" id="IPR050766">
    <property type="entry name" value="Bact_Lucif_Oxidored"/>
</dbReference>
<feature type="domain" description="Luciferase-like" evidence="2">
    <location>
        <begin position="36"/>
        <end position="302"/>
    </location>
</feature>
<dbReference type="AlphaFoldDB" id="A0A917FYD3"/>
<dbReference type="InterPro" id="IPR019949">
    <property type="entry name" value="CmoO-like"/>
</dbReference>
<comment type="caution">
    <text evidence="3">The sequence shown here is derived from an EMBL/GenBank/DDBJ whole genome shotgun (WGS) entry which is preliminary data.</text>
</comment>
<reference evidence="3" key="2">
    <citation type="submission" date="2020-09" db="EMBL/GenBank/DDBJ databases">
        <authorList>
            <person name="Sun Q."/>
            <person name="Zhou Y."/>
        </authorList>
    </citation>
    <scope>NUCLEOTIDE SEQUENCE</scope>
    <source>
        <strain evidence="3">CGMCC 1.12987</strain>
    </source>
</reference>
<evidence type="ECO:0000313" key="3">
    <source>
        <dbReference type="EMBL" id="GGG14031.1"/>
    </source>
</evidence>
<dbReference type="PANTHER" id="PTHR30137:SF20">
    <property type="entry name" value="N-ACETYL-S-ALKYLCYSTEINE MONOOXYGENASE"/>
    <property type="match status" value="1"/>
</dbReference>
<protein>
    <recommendedName>
        <fullName evidence="2">Luciferase-like domain-containing protein</fullName>
    </recommendedName>
</protein>
<sequence length="339" mass="37190">MVWLTHYLESVLRHMRAADYTGGVKIEPSMKLSVLDLVPVINGVEDTIALGHAVELAQTAERLGYNRYWVAEHHDMPGLACTSPEVLLAHVGARTQRIRIGSGALLLPHYKPLKVVESYHMLATLYPGRVDLGIGRAPGGSAHVSMALSGNFLENIRQLPESLRGVTALLQGNYEWEGEPVSARPAPPVTPQLWMLGTNRKSAAYAAEFGTGYVFGQFMSDVGAEEILPAYSEAFNASALCPSPHVIVAIGVVCADTEEEAKRLASTSADLSHSEAAAEERSELSDRKFLVGTPKQIKSRLEQLSLLYGVDEFIIVTMIQDYRKRLRSYELLAQAFWEA</sequence>
<keyword evidence="4" id="KW-1185">Reference proteome</keyword>
<dbReference type="PANTHER" id="PTHR30137">
    <property type="entry name" value="LUCIFERASE-LIKE MONOOXYGENASE"/>
    <property type="match status" value="1"/>
</dbReference>
<dbReference type="CDD" id="cd00347">
    <property type="entry name" value="Flavin_utilizing_monoxygenases"/>
    <property type="match status" value="1"/>
</dbReference>
<dbReference type="NCBIfam" id="TIGR03558">
    <property type="entry name" value="oxido_grp_1"/>
    <property type="match status" value="1"/>
</dbReference>
<dbReference type="Gene3D" id="3.20.20.30">
    <property type="entry name" value="Luciferase-like domain"/>
    <property type="match status" value="1"/>
</dbReference>
<dbReference type="EMBL" id="BMGR01000011">
    <property type="protein sequence ID" value="GGG14031.1"/>
    <property type="molecule type" value="Genomic_DNA"/>
</dbReference>
<reference evidence="3" key="1">
    <citation type="journal article" date="2014" name="Int. J. Syst. Evol. Microbiol.">
        <title>Complete genome sequence of Corynebacterium casei LMG S-19264T (=DSM 44701T), isolated from a smear-ripened cheese.</title>
        <authorList>
            <consortium name="US DOE Joint Genome Institute (JGI-PGF)"/>
            <person name="Walter F."/>
            <person name="Albersmeier A."/>
            <person name="Kalinowski J."/>
            <person name="Ruckert C."/>
        </authorList>
    </citation>
    <scope>NUCLEOTIDE SEQUENCE</scope>
    <source>
        <strain evidence="3">CGMCC 1.12987</strain>
    </source>
</reference>
<dbReference type="GO" id="GO:0005829">
    <property type="term" value="C:cytosol"/>
    <property type="evidence" value="ECO:0007669"/>
    <property type="project" value="TreeGrafter"/>
</dbReference>
<evidence type="ECO:0000256" key="1">
    <source>
        <dbReference type="ARBA" id="ARBA00007789"/>
    </source>
</evidence>
<dbReference type="SUPFAM" id="SSF51679">
    <property type="entry name" value="Bacterial luciferase-like"/>
    <property type="match status" value="1"/>
</dbReference>
<dbReference type="Pfam" id="PF00296">
    <property type="entry name" value="Bac_luciferase"/>
    <property type="match status" value="1"/>
</dbReference>
<organism evidence="3 4">
    <name type="scientific">Paenibacillus abyssi</name>
    <dbReference type="NCBI Taxonomy" id="1340531"/>
    <lineage>
        <taxon>Bacteria</taxon>
        <taxon>Bacillati</taxon>
        <taxon>Bacillota</taxon>
        <taxon>Bacilli</taxon>
        <taxon>Bacillales</taxon>
        <taxon>Paenibacillaceae</taxon>
        <taxon>Paenibacillus</taxon>
    </lineage>
</organism>
<evidence type="ECO:0000313" key="4">
    <source>
        <dbReference type="Proteomes" id="UP000644756"/>
    </source>
</evidence>
<dbReference type="InterPro" id="IPR036661">
    <property type="entry name" value="Luciferase-like_sf"/>
</dbReference>
<name>A0A917FYD3_9BACL</name>
<proteinExistence type="predicted"/>